<dbReference type="InterPro" id="IPR051453">
    <property type="entry name" value="MBL_Glyoxalase_II"/>
</dbReference>
<evidence type="ECO:0000256" key="1">
    <source>
        <dbReference type="ARBA" id="ARBA00001947"/>
    </source>
</evidence>
<comment type="caution">
    <text evidence="6">The sequence shown here is derived from an EMBL/GenBank/DDBJ whole genome shotgun (WGS) entry which is preliminary data.</text>
</comment>
<dbReference type="Pfam" id="PF00753">
    <property type="entry name" value="Lactamase_B"/>
    <property type="match status" value="1"/>
</dbReference>
<dbReference type="CDD" id="cd06262">
    <property type="entry name" value="metallo-hydrolase-like_MBL-fold"/>
    <property type="match status" value="1"/>
</dbReference>
<comment type="cofactor">
    <cofactor evidence="1">
        <name>Zn(2+)</name>
        <dbReference type="ChEBI" id="CHEBI:29105"/>
    </cofactor>
</comment>
<accession>A0ABV8U523</accession>
<dbReference type="SMART" id="SM00849">
    <property type="entry name" value="Lactamase_B"/>
    <property type="match status" value="1"/>
</dbReference>
<gene>
    <name evidence="6" type="ORF">ACFPET_22130</name>
</gene>
<evidence type="ECO:0000313" key="7">
    <source>
        <dbReference type="Proteomes" id="UP001595823"/>
    </source>
</evidence>
<sequence length="222" mass="23792">MLIETLVADAFGTNCYVVADARSSECLVVDPGIGIAPRLDEVFHRHHLKPVAVLLTHGHLDHTFSVTPVCKDADIPAYIHADDSELLADPMKGFGPNMAGLMGSGFEWTEPDDVAVMGDGTDIELAGLRLSVDHAPGHTPGSVMFHASQRGDEPPYSFTGDVLFAGSIGRTDLPGGSMDQMSQSLRSKVLPLDDGVVILPGHGPRSTIEAERRNNQFLRNLV</sequence>
<keyword evidence="2" id="KW-0479">Metal-binding</keyword>
<dbReference type="RefSeq" id="WP_380625345.1">
    <property type="nucleotide sequence ID" value="NZ_JBHSDK010000061.1"/>
</dbReference>
<dbReference type="InterPro" id="IPR036866">
    <property type="entry name" value="RibonucZ/Hydroxyglut_hydro"/>
</dbReference>
<keyword evidence="3" id="KW-0378">Hydrolase</keyword>
<dbReference type="PANTHER" id="PTHR46233:SF3">
    <property type="entry name" value="HYDROXYACYLGLUTATHIONE HYDROLASE GLOC"/>
    <property type="match status" value="1"/>
</dbReference>
<evidence type="ECO:0000313" key="6">
    <source>
        <dbReference type="EMBL" id="MFC4337897.1"/>
    </source>
</evidence>
<feature type="domain" description="Metallo-beta-lactamase" evidence="5">
    <location>
        <begin position="12"/>
        <end position="202"/>
    </location>
</feature>
<evidence type="ECO:0000256" key="2">
    <source>
        <dbReference type="ARBA" id="ARBA00022723"/>
    </source>
</evidence>
<protein>
    <submittedName>
        <fullName evidence="6">MBL fold metallo-hydrolase</fullName>
    </submittedName>
</protein>
<dbReference type="PANTHER" id="PTHR46233">
    <property type="entry name" value="HYDROXYACYLGLUTATHIONE HYDROLASE GLOC"/>
    <property type="match status" value="1"/>
</dbReference>
<dbReference type="InterPro" id="IPR001279">
    <property type="entry name" value="Metallo-B-lactamas"/>
</dbReference>
<reference evidence="7" key="1">
    <citation type="journal article" date="2019" name="Int. J. Syst. Evol. Microbiol.">
        <title>The Global Catalogue of Microorganisms (GCM) 10K type strain sequencing project: providing services to taxonomists for standard genome sequencing and annotation.</title>
        <authorList>
            <consortium name="The Broad Institute Genomics Platform"/>
            <consortium name="The Broad Institute Genome Sequencing Center for Infectious Disease"/>
            <person name="Wu L."/>
            <person name="Ma J."/>
        </authorList>
    </citation>
    <scope>NUCLEOTIDE SEQUENCE [LARGE SCALE GENOMIC DNA]</scope>
    <source>
        <strain evidence="7">IBRC-M 10908</strain>
    </source>
</reference>
<dbReference type="Gene3D" id="3.60.15.10">
    <property type="entry name" value="Ribonuclease Z/Hydroxyacylglutathione hydrolase-like"/>
    <property type="match status" value="1"/>
</dbReference>
<evidence type="ECO:0000259" key="5">
    <source>
        <dbReference type="SMART" id="SM00849"/>
    </source>
</evidence>
<name>A0ABV8U523_9ACTN</name>
<keyword evidence="7" id="KW-1185">Reference proteome</keyword>
<organism evidence="6 7">
    <name type="scientific">Salininema proteolyticum</name>
    <dbReference type="NCBI Taxonomy" id="1607685"/>
    <lineage>
        <taxon>Bacteria</taxon>
        <taxon>Bacillati</taxon>
        <taxon>Actinomycetota</taxon>
        <taxon>Actinomycetes</taxon>
        <taxon>Glycomycetales</taxon>
        <taxon>Glycomycetaceae</taxon>
        <taxon>Salininema</taxon>
    </lineage>
</organism>
<dbReference type="SUPFAM" id="SSF56281">
    <property type="entry name" value="Metallo-hydrolase/oxidoreductase"/>
    <property type="match status" value="1"/>
</dbReference>
<dbReference type="Proteomes" id="UP001595823">
    <property type="component" value="Unassembled WGS sequence"/>
</dbReference>
<evidence type="ECO:0000256" key="3">
    <source>
        <dbReference type="ARBA" id="ARBA00022801"/>
    </source>
</evidence>
<proteinExistence type="predicted"/>
<keyword evidence="4" id="KW-0862">Zinc</keyword>
<evidence type="ECO:0000256" key="4">
    <source>
        <dbReference type="ARBA" id="ARBA00022833"/>
    </source>
</evidence>
<dbReference type="EMBL" id="JBHSDK010000061">
    <property type="protein sequence ID" value="MFC4337897.1"/>
    <property type="molecule type" value="Genomic_DNA"/>
</dbReference>